<comment type="caution">
    <text evidence="1">The sequence shown here is derived from an EMBL/GenBank/DDBJ whole genome shotgun (WGS) entry which is preliminary data.</text>
</comment>
<sequence length="75" mass="8416">MLATIAKELRRELTAPTNASRRFEQDLNLNCISFSSMKMANSARCLRMAQEMVMIHGSDLVCFATLLSILGLNCY</sequence>
<dbReference type="EMBL" id="WIXE01019544">
    <property type="protein sequence ID" value="KAK5969949.1"/>
    <property type="molecule type" value="Genomic_DNA"/>
</dbReference>
<dbReference type="AlphaFoldDB" id="A0AAN8IZ20"/>
<organism evidence="1 2">
    <name type="scientific">Trichostrongylus colubriformis</name>
    <name type="common">Black scour worm</name>
    <dbReference type="NCBI Taxonomy" id="6319"/>
    <lineage>
        <taxon>Eukaryota</taxon>
        <taxon>Metazoa</taxon>
        <taxon>Ecdysozoa</taxon>
        <taxon>Nematoda</taxon>
        <taxon>Chromadorea</taxon>
        <taxon>Rhabditida</taxon>
        <taxon>Rhabditina</taxon>
        <taxon>Rhabditomorpha</taxon>
        <taxon>Strongyloidea</taxon>
        <taxon>Trichostrongylidae</taxon>
        <taxon>Trichostrongylus</taxon>
    </lineage>
</organism>
<dbReference type="Proteomes" id="UP001331761">
    <property type="component" value="Unassembled WGS sequence"/>
</dbReference>
<name>A0AAN8IZ20_TRICO</name>
<proteinExistence type="predicted"/>
<gene>
    <name evidence="1" type="ORF">GCK32_020424</name>
</gene>
<keyword evidence="2" id="KW-1185">Reference proteome</keyword>
<evidence type="ECO:0000313" key="1">
    <source>
        <dbReference type="EMBL" id="KAK5969949.1"/>
    </source>
</evidence>
<evidence type="ECO:0000313" key="2">
    <source>
        <dbReference type="Proteomes" id="UP001331761"/>
    </source>
</evidence>
<reference evidence="1 2" key="1">
    <citation type="submission" date="2019-10" db="EMBL/GenBank/DDBJ databases">
        <title>Assembly and Annotation for the nematode Trichostrongylus colubriformis.</title>
        <authorList>
            <person name="Martin J."/>
        </authorList>
    </citation>
    <scope>NUCLEOTIDE SEQUENCE [LARGE SCALE GENOMIC DNA]</scope>
    <source>
        <strain evidence="1">G859</strain>
        <tissue evidence="1">Whole worm</tissue>
    </source>
</reference>
<protein>
    <submittedName>
        <fullName evidence="1">Uncharacterized protein</fullName>
    </submittedName>
</protein>
<accession>A0AAN8IZ20</accession>